<reference evidence="2 3" key="1">
    <citation type="submission" date="2020-06" db="EMBL/GenBank/DDBJ databases">
        <title>Interaction of electrochemicaly active bacteria, Geobacter bremensis R4 on different carbon anode.</title>
        <authorList>
            <person name="Meng L."/>
            <person name="Yoshida N."/>
        </authorList>
    </citation>
    <scope>NUCLEOTIDE SEQUENCE [LARGE SCALE GENOMIC DNA]</scope>
    <source>
        <strain evidence="2 3">R4</strain>
    </source>
</reference>
<keyword evidence="2" id="KW-0456">Lyase</keyword>
<organism evidence="2 3">
    <name type="scientific">Citrifermentans bremense</name>
    <dbReference type="NCBI Taxonomy" id="60035"/>
    <lineage>
        <taxon>Bacteria</taxon>
        <taxon>Pseudomonadati</taxon>
        <taxon>Thermodesulfobacteriota</taxon>
        <taxon>Desulfuromonadia</taxon>
        <taxon>Geobacterales</taxon>
        <taxon>Geobacteraceae</taxon>
        <taxon>Citrifermentans</taxon>
    </lineage>
</organism>
<comment type="function">
    <text evidence="1">Catalyzes the hydroxylation of the N(6)-(4-aminobutyl)-L-lysine intermediate produced by deoxyhypusine synthase/DHPS on a critical lysine of the eukaryotic translation initiation factor 5A/eIF-5A. This is the second step of the post-translational modification of that lysine into an unusual amino acid residue named hypusine. Hypusination is unique to mature eIF-5A factor and is essential for its function.</text>
</comment>
<accession>A0A6S6LVR1</accession>
<dbReference type="Pfam" id="PF13646">
    <property type="entry name" value="HEAT_2"/>
    <property type="match status" value="4"/>
</dbReference>
<evidence type="ECO:0000313" key="2">
    <source>
        <dbReference type="EMBL" id="BCG46002.1"/>
    </source>
</evidence>
<protein>
    <submittedName>
        <fullName evidence="2">PBS lyase HEAT domain protein repeat-containing protein</fullName>
    </submittedName>
</protein>
<dbReference type="InterPro" id="IPR021133">
    <property type="entry name" value="HEAT_type_2"/>
</dbReference>
<dbReference type="InterPro" id="IPR011989">
    <property type="entry name" value="ARM-like"/>
</dbReference>
<evidence type="ECO:0000256" key="1">
    <source>
        <dbReference type="ARBA" id="ARBA00045876"/>
    </source>
</evidence>
<dbReference type="PANTHER" id="PTHR12697:SF5">
    <property type="entry name" value="DEOXYHYPUSINE HYDROXYLASE"/>
    <property type="match status" value="1"/>
</dbReference>
<dbReference type="KEGG" id="gbn:GEOBRER4_07520"/>
<dbReference type="Proteomes" id="UP000515472">
    <property type="component" value="Chromosome"/>
</dbReference>
<dbReference type="SMART" id="SM00567">
    <property type="entry name" value="EZ_HEAT"/>
    <property type="match status" value="12"/>
</dbReference>
<sequence length="646" mass="68667">MVALRSHPFPSSTQLIFKAMGDESWRVRKEAVTAVLKAQPHEAEVLEALIGALRASENAGLRNSAVEALEQIGAAAVPHLCAHLNDPDPDLRKFIIDILGNIGCDKCLPLLVRALDDDDMNVRVAAAENLGKIGDERALPHLLTVLEGGEIWLKFTVLDALALIGAPVPLVSLAPLLKESLLRRATYDCLGVLGDAQCLPILLQGLQEKAKNAREAAAMALMRVRERLPAEKQSALVDLPLQRLEGGPVAKKLIDSLHSEDPMVLDALVRIVGTIGDARAALPLLRVCRSERLRSVCIDAFRRVGPSLMPELLEHFPTAVPIERGVTAQLIAEFGHVGSEKLLFDGLLDDSAEVRRSCALALGRLKPAGAVTRLAELLDDGEPQVREAALEGLRGFAATEPATLSALASELMHAQLPAKRRNAALILGALSDGERLPPLVKDEDASVRQAAVSSLARVEFPQVVSHLALALSDEEPEVRLAAAHALSDRGGPDALGPLLLALNDTDPWVQTTALKGLAALGESGALQNVVALLDHASGPVLIAALSTVAALGGEKALAPVEKALSHGDEEVVEAAIEVLSGFGGGWIAAHCDALLAHPHWMVRRSFVRALAMLKGAESVPILDRALAGESDQLVRDEIIALLDRLR</sequence>
<evidence type="ECO:0000313" key="3">
    <source>
        <dbReference type="Proteomes" id="UP000515472"/>
    </source>
</evidence>
<dbReference type="PANTHER" id="PTHR12697">
    <property type="entry name" value="PBS LYASE HEAT-LIKE PROTEIN"/>
    <property type="match status" value="1"/>
</dbReference>
<dbReference type="AlphaFoldDB" id="A0A6S6LVR1"/>
<dbReference type="SUPFAM" id="SSF48371">
    <property type="entry name" value="ARM repeat"/>
    <property type="match status" value="2"/>
</dbReference>
<keyword evidence="3" id="KW-1185">Reference proteome</keyword>
<proteinExistence type="predicted"/>
<dbReference type="GO" id="GO:0016829">
    <property type="term" value="F:lyase activity"/>
    <property type="evidence" value="ECO:0007669"/>
    <property type="project" value="UniProtKB-KW"/>
</dbReference>
<dbReference type="GO" id="GO:0016491">
    <property type="term" value="F:oxidoreductase activity"/>
    <property type="evidence" value="ECO:0007669"/>
    <property type="project" value="TreeGrafter"/>
</dbReference>
<dbReference type="InterPro" id="IPR016024">
    <property type="entry name" value="ARM-type_fold"/>
</dbReference>
<gene>
    <name evidence="2" type="ORF">GEOBRER4_n0780</name>
</gene>
<dbReference type="PROSITE" id="PS50077">
    <property type="entry name" value="HEAT_REPEAT"/>
    <property type="match status" value="1"/>
</dbReference>
<dbReference type="InterPro" id="IPR004155">
    <property type="entry name" value="PBS_lyase_HEAT"/>
</dbReference>
<dbReference type="EMBL" id="AP023213">
    <property type="protein sequence ID" value="BCG46002.1"/>
    <property type="molecule type" value="Genomic_DNA"/>
</dbReference>
<name>A0A6S6LVR1_9BACT</name>
<dbReference type="Gene3D" id="1.25.10.10">
    <property type="entry name" value="Leucine-rich Repeat Variant"/>
    <property type="match status" value="5"/>
</dbReference>